<sequence>MAAATMHTSQQSFEPCTFTPHSTLTKLELEPLLAGWKEGCGLGCSCARPLGQAKLGSYSRVVLARVGTCVIENDNGGLNVMSRSSLDPCCREMRFTTCMSYYIC</sequence>
<keyword evidence="2" id="KW-1185">Reference proteome</keyword>
<accession>A0AAQ3TE01</accession>
<gene>
    <name evidence="1" type="ORF">U9M48_020060</name>
</gene>
<organism evidence="1 2">
    <name type="scientific">Paspalum notatum var. saurae</name>
    <dbReference type="NCBI Taxonomy" id="547442"/>
    <lineage>
        <taxon>Eukaryota</taxon>
        <taxon>Viridiplantae</taxon>
        <taxon>Streptophyta</taxon>
        <taxon>Embryophyta</taxon>
        <taxon>Tracheophyta</taxon>
        <taxon>Spermatophyta</taxon>
        <taxon>Magnoliopsida</taxon>
        <taxon>Liliopsida</taxon>
        <taxon>Poales</taxon>
        <taxon>Poaceae</taxon>
        <taxon>PACMAD clade</taxon>
        <taxon>Panicoideae</taxon>
        <taxon>Andropogonodae</taxon>
        <taxon>Paspaleae</taxon>
        <taxon>Paspalinae</taxon>
        <taxon>Paspalum</taxon>
    </lineage>
</organism>
<evidence type="ECO:0000313" key="2">
    <source>
        <dbReference type="Proteomes" id="UP001341281"/>
    </source>
</evidence>
<dbReference type="EMBL" id="CP144748">
    <property type="protein sequence ID" value="WVZ71475.1"/>
    <property type="molecule type" value="Genomic_DNA"/>
</dbReference>
<protein>
    <submittedName>
        <fullName evidence="1">Uncharacterized protein</fullName>
    </submittedName>
</protein>
<dbReference type="AlphaFoldDB" id="A0AAQ3TE01"/>
<reference evidence="1 2" key="1">
    <citation type="submission" date="2024-02" db="EMBL/GenBank/DDBJ databases">
        <title>High-quality chromosome-scale genome assembly of Pensacola bahiagrass (Paspalum notatum Flugge var. saurae).</title>
        <authorList>
            <person name="Vega J.M."/>
            <person name="Podio M."/>
            <person name="Orjuela J."/>
            <person name="Siena L.A."/>
            <person name="Pessino S.C."/>
            <person name="Combes M.C."/>
            <person name="Mariac C."/>
            <person name="Albertini E."/>
            <person name="Pupilli F."/>
            <person name="Ortiz J.P.A."/>
            <person name="Leblanc O."/>
        </authorList>
    </citation>
    <scope>NUCLEOTIDE SEQUENCE [LARGE SCALE GENOMIC DNA]</scope>
    <source>
        <strain evidence="1">R1</strain>
        <tissue evidence="1">Leaf</tissue>
    </source>
</reference>
<dbReference type="Proteomes" id="UP001341281">
    <property type="component" value="Chromosome 04"/>
</dbReference>
<name>A0AAQ3TE01_PASNO</name>
<evidence type="ECO:0000313" key="1">
    <source>
        <dbReference type="EMBL" id="WVZ71475.1"/>
    </source>
</evidence>
<proteinExistence type="predicted"/>